<dbReference type="SUPFAM" id="SSF48619">
    <property type="entry name" value="Phospholipase A2, PLA2"/>
    <property type="match status" value="1"/>
</dbReference>
<name>A0A136IQR0_9PEZI</name>
<dbReference type="InterPro" id="IPR036444">
    <property type="entry name" value="PLipase_A2_dom_sf"/>
</dbReference>
<dbReference type="STRING" id="196109.A0A136IQR0"/>
<dbReference type="Proteomes" id="UP000070501">
    <property type="component" value="Unassembled WGS sequence"/>
</dbReference>
<dbReference type="GO" id="GO:0005576">
    <property type="term" value="C:extracellular region"/>
    <property type="evidence" value="ECO:0007669"/>
    <property type="project" value="UniProtKB-SubCell"/>
</dbReference>
<evidence type="ECO:0000313" key="5">
    <source>
        <dbReference type="Proteomes" id="UP000070501"/>
    </source>
</evidence>
<dbReference type="GO" id="GO:0050482">
    <property type="term" value="P:arachidonate secretion"/>
    <property type="evidence" value="ECO:0007669"/>
    <property type="project" value="InterPro"/>
</dbReference>
<evidence type="ECO:0000313" key="4">
    <source>
        <dbReference type="EMBL" id="KXJ87267.1"/>
    </source>
</evidence>
<comment type="subcellular location">
    <subcellularLocation>
        <location evidence="1">Secreted</location>
    </subcellularLocation>
</comment>
<dbReference type="PROSITE" id="PS00118">
    <property type="entry name" value="PA2_HIS"/>
    <property type="match status" value="1"/>
</dbReference>
<dbReference type="OrthoDB" id="439917at2759"/>
<evidence type="ECO:0000256" key="2">
    <source>
        <dbReference type="ARBA" id="ARBA00022525"/>
    </source>
</evidence>
<feature type="region of interest" description="Disordered" evidence="3">
    <location>
        <begin position="1"/>
        <end position="36"/>
    </location>
</feature>
<dbReference type="EMBL" id="KQ964263">
    <property type="protein sequence ID" value="KXJ87267.1"/>
    <property type="molecule type" value="Genomic_DNA"/>
</dbReference>
<dbReference type="AlphaFoldDB" id="A0A136IQR0"/>
<dbReference type="Gene3D" id="1.20.90.10">
    <property type="entry name" value="Phospholipase A2 domain"/>
    <property type="match status" value="1"/>
</dbReference>
<dbReference type="GO" id="GO:0006644">
    <property type="term" value="P:phospholipid metabolic process"/>
    <property type="evidence" value="ECO:0007669"/>
    <property type="project" value="InterPro"/>
</dbReference>
<gene>
    <name evidence="4" type="ORF">Micbo1qcDRAFT_167622</name>
</gene>
<keyword evidence="5" id="KW-1185">Reference proteome</keyword>
<proteinExistence type="predicted"/>
<protein>
    <submittedName>
        <fullName evidence="4">Uncharacterized protein</fullName>
    </submittedName>
</protein>
<evidence type="ECO:0000256" key="3">
    <source>
        <dbReference type="SAM" id="MobiDB-lite"/>
    </source>
</evidence>
<dbReference type="GO" id="GO:0004623">
    <property type="term" value="F:phospholipase A2 activity"/>
    <property type="evidence" value="ECO:0007669"/>
    <property type="project" value="InterPro"/>
</dbReference>
<feature type="non-terminal residue" evidence="4">
    <location>
        <position position="170"/>
    </location>
</feature>
<keyword evidence="2" id="KW-0964">Secreted</keyword>
<accession>A0A136IQR0</accession>
<dbReference type="InParanoid" id="A0A136IQR0"/>
<evidence type="ECO:0000256" key="1">
    <source>
        <dbReference type="ARBA" id="ARBA00004613"/>
    </source>
</evidence>
<dbReference type="InterPro" id="IPR033113">
    <property type="entry name" value="PLA2_histidine"/>
</dbReference>
<reference evidence="5" key="1">
    <citation type="submission" date="2016-02" db="EMBL/GenBank/DDBJ databases">
        <title>Draft genome sequence of Microdochium bolleyi, a fungal endophyte of beachgrass.</title>
        <authorList>
            <consortium name="DOE Joint Genome Institute"/>
            <person name="David A.S."/>
            <person name="May G."/>
            <person name="Haridas S."/>
            <person name="Lim J."/>
            <person name="Wang M."/>
            <person name="Labutti K."/>
            <person name="Lipzen A."/>
            <person name="Barry K."/>
            <person name="Grigoriev I.V."/>
        </authorList>
    </citation>
    <scope>NUCLEOTIDE SEQUENCE [LARGE SCALE GENOMIC DNA]</scope>
    <source>
        <strain evidence="5">J235TASD1</strain>
    </source>
</reference>
<sequence length="170" mass="17809">MSPYTDGQYPRLPSTPADMTAKPRPGARSMGSAGSGSCGSGSTSAASSLLLSNDFNTCCLQHDYCFDNCATGPEALCTANDQFCQPGQYERCNDKLGECMLDTVCAQISWATRPTQRQRCELEAGFVKTAVGTSQAGESFDQATRDRCGGYCPGGQPFCGGSDGCVSATD</sequence>
<organism evidence="4 5">
    <name type="scientific">Microdochium bolleyi</name>
    <dbReference type="NCBI Taxonomy" id="196109"/>
    <lineage>
        <taxon>Eukaryota</taxon>
        <taxon>Fungi</taxon>
        <taxon>Dikarya</taxon>
        <taxon>Ascomycota</taxon>
        <taxon>Pezizomycotina</taxon>
        <taxon>Sordariomycetes</taxon>
        <taxon>Xylariomycetidae</taxon>
        <taxon>Xylariales</taxon>
        <taxon>Microdochiaceae</taxon>
        <taxon>Microdochium</taxon>
    </lineage>
</organism>